<organism evidence="2">
    <name type="scientific">hydrothermal vent metagenome</name>
    <dbReference type="NCBI Taxonomy" id="652676"/>
    <lineage>
        <taxon>unclassified sequences</taxon>
        <taxon>metagenomes</taxon>
        <taxon>ecological metagenomes</taxon>
    </lineage>
</organism>
<keyword evidence="1" id="KW-0472">Membrane</keyword>
<accession>A0A3B0UEU1</accession>
<keyword evidence="1" id="KW-1133">Transmembrane helix</keyword>
<dbReference type="EMBL" id="UOES01000591">
    <property type="protein sequence ID" value="VAW29541.1"/>
    <property type="molecule type" value="Genomic_DNA"/>
</dbReference>
<reference evidence="2" key="1">
    <citation type="submission" date="2018-06" db="EMBL/GenBank/DDBJ databases">
        <authorList>
            <person name="Zhirakovskaya E."/>
        </authorList>
    </citation>
    <scope>NUCLEOTIDE SEQUENCE</scope>
</reference>
<dbReference type="Gene3D" id="3.40.50.1110">
    <property type="entry name" value="SGNH hydrolase"/>
    <property type="match status" value="1"/>
</dbReference>
<keyword evidence="1" id="KW-0812">Transmembrane</keyword>
<feature type="transmembrane region" description="Helical" evidence="1">
    <location>
        <begin position="6"/>
        <end position="27"/>
    </location>
</feature>
<proteinExistence type="predicted"/>
<feature type="non-terminal residue" evidence="2">
    <location>
        <position position="271"/>
    </location>
</feature>
<protein>
    <submittedName>
        <fullName evidence="2">Uncharacterized protein</fullName>
    </submittedName>
</protein>
<dbReference type="InterPro" id="IPR036514">
    <property type="entry name" value="SGNH_hydro_sf"/>
</dbReference>
<dbReference type="Gene3D" id="2.60.120.1360">
    <property type="match status" value="1"/>
</dbReference>
<evidence type="ECO:0000256" key="1">
    <source>
        <dbReference type="SAM" id="Phobius"/>
    </source>
</evidence>
<evidence type="ECO:0000313" key="2">
    <source>
        <dbReference type="EMBL" id="VAW29541.1"/>
    </source>
</evidence>
<dbReference type="AlphaFoldDB" id="A0A3B0UEU1"/>
<name>A0A3B0UEU1_9ZZZZ</name>
<sequence>MNQQSPLQSLLFLMLVGLLALIAMWAFPKNGIKLSDSITLEYESLEEFFGVSDTAKITSVEDSLFNIVGIDTVALRDSLDRIAKIRWKLVSGIQHPDSLINSLQKFYKSLIKLKAKGGKVRILHYGDSQIEGDRMTRYIRNELQKEYGGTGPGFEPAFQVLRTSAIRQDQSDNWLRYTANGKKDSTIQHRNFGLLASFSRYCPPVDSIENTDTLSAWLEIKPASYGFYRVRKFSQMSMLLGGNTKPVAIIISVDSTVVFRDSLKANTYNRK</sequence>
<gene>
    <name evidence="2" type="ORF">MNBD_BACTEROID06-697</name>
</gene>